<name>A0A8J8MG03_9FIRM</name>
<dbReference type="KEGG" id="vpy:HZI73_00380"/>
<keyword evidence="1" id="KW-0472">Membrane</keyword>
<evidence type="ECO:0000256" key="1">
    <source>
        <dbReference type="SAM" id="Phobius"/>
    </source>
</evidence>
<dbReference type="RefSeq" id="WP_212696314.1">
    <property type="nucleotide sequence ID" value="NZ_CP058649.1"/>
</dbReference>
<sequence>MKKINFQYKKALIIGASVFGVLVICITSLFIYLHHARFQVVFNQLPMKTYFKNDIHSIMQIEGDSVTIKIPSDVVSTMFSERIKGLQLSEKERIQDGYINTAEGKAYINMIIRGLYVPIAMDVAFETTDRTIHLVFKHITLRDKDLLALPHALENKLLDKLTAKASLLQVSLDDFHIPPIMGIEAVNPLTDQVDVVLKVNQEAFAKEMQDMSKARSNELYGIYQQQEDTPKRAITIMDQTDQLTSAHIEEILKDLLLGEQALIKHLLIVTDDTHVDKIFETYGRYLKRFTKEDVMHEKNKLVLGKIETYCTALLDALEALPQETYIVFGNYPYAYKDNKLLHIEDLIIKAQLDIPEEVYQKMDIRFDYGKKAYRIVYEVDETYALVGKDAYAFLDDTAYGAYTFDTPKANQVTYDTTIQEQIAAYFNGDVFIRYMNTDGQYAFVMASSTTYYQDYERFALEKGDEGWRIIETGISDLYAFSVNHPGFNLKTITDDPVQGKIYALSKDDQAVIMDQLVHRKIIEDKESVKLIYCSYDGKYIALKLSNGEEYVFNIKYAYLDKVYTKDVAMTKWKDISPLILLQDHDQVDEEETSTQEQEAS</sequence>
<gene>
    <name evidence="2" type="ORF">HZI73_00380</name>
</gene>
<organism evidence="2 3">
    <name type="scientific">Vallitalea pronyensis</name>
    <dbReference type="NCBI Taxonomy" id="1348613"/>
    <lineage>
        <taxon>Bacteria</taxon>
        <taxon>Bacillati</taxon>
        <taxon>Bacillota</taxon>
        <taxon>Clostridia</taxon>
        <taxon>Lachnospirales</taxon>
        <taxon>Vallitaleaceae</taxon>
        <taxon>Vallitalea</taxon>
    </lineage>
</organism>
<keyword evidence="1" id="KW-0812">Transmembrane</keyword>
<keyword evidence="1" id="KW-1133">Transmembrane helix</keyword>
<protein>
    <submittedName>
        <fullName evidence="2">Uncharacterized protein</fullName>
    </submittedName>
</protein>
<dbReference type="EMBL" id="CP058649">
    <property type="protein sequence ID" value="QUI20856.1"/>
    <property type="molecule type" value="Genomic_DNA"/>
</dbReference>
<reference evidence="2" key="1">
    <citation type="submission" date="2020-07" db="EMBL/GenBank/DDBJ databases">
        <title>Vallitalea pronyensis genome.</title>
        <authorList>
            <person name="Postec A."/>
        </authorList>
    </citation>
    <scope>NUCLEOTIDE SEQUENCE</scope>
    <source>
        <strain evidence="2">FatNI3</strain>
    </source>
</reference>
<accession>A0A8J8MG03</accession>
<feature type="transmembrane region" description="Helical" evidence="1">
    <location>
        <begin position="12"/>
        <end position="33"/>
    </location>
</feature>
<dbReference type="Proteomes" id="UP000683246">
    <property type="component" value="Chromosome"/>
</dbReference>
<dbReference type="AlphaFoldDB" id="A0A8J8MG03"/>
<keyword evidence="3" id="KW-1185">Reference proteome</keyword>
<evidence type="ECO:0000313" key="2">
    <source>
        <dbReference type="EMBL" id="QUI20856.1"/>
    </source>
</evidence>
<evidence type="ECO:0000313" key="3">
    <source>
        <dbReference type="Proteomes" id="UP000683246"/>
    </source>
</evidence>
<proteinExistence type="predicted"/>